<evidence type="ECO:0000256" key="2">
    <source>
        <dbReference type="ARBA" id="ARBA00004123"/>
    </source>
</evidence>
<proteinExistence type="inferred from homology"/>
<comment type="similarity">
    <text evidence="4">Belongs to the HARBI1 family.</text>
</comment>
<dbReference type="Proteomes" id="UP001497382">
    <property type="component" value="Unassembled WGS sequence"/>
</dbReference>
<evidence type="ECO:0000256" key="4">
    <source>
        <dbReference type="ARBA" id="ARBA00006958"/>
    </source>
</evidence>
<dbReference type="PANTHER" id="PTHR22930:SF85">
    <property type="entry name" value="GH03217P-RELATED"/>
    <property type="match status" value="1"/>
</dbReference>
<evidence type="ECO:0000256" key="1">
    <source>
        <dbReference type="ARBA" id="ARBA00001968"/>
    </source>
</evidence>
<evidence type="ECO:0000256" key="5">
    <source>
        <dbReference type="ARBA" id="ARBA00015519"/>
    </source>
</evidence>
<keyword evidence="10" id="KW-0539">Nucleus</keyword>
<comment type="function">
    <text evidence="12">Transposase-derived protein that may have nuclease activity. Does not have transposase activity.</text>
</comment>
<reference evidence="14 15" key="1">
    <citation type="submission" date="2024-04" db="EMBL/GenBank/DDBJ databases">
        <authorList>
            <person name="Rising A."/>
            <person name="Reimegard J."/>
            <person name="Sonavane S."/>
            <person name="Akerstrom W."/>
            <person name="Nylinder S."/>
            <person name="Hedman E."/>
            <person name="Kallberg Y."/>
        </authorList>
    </citation>
    <scope>NUCLEOTIDE SEQUENCE [LARGE SCALE GENOMIC DNA]</scope>
</reference>
<comment type="cofactor">
    <cofactor evidence="1">
        <name>a divalent metal cation</name>
        <dbReference type="ChEBI" id="CHEBI:60240"/>
    </cofactor>
</comment>
<keyword evidence="8" id="KW-0479">Metal-binding</keyword>
<evidence type="ECO:0000313" key="15">
    <source>
        <dbReference type="Proteomes" id="UP001497382"/>
    </source>
</evidence>
<gene>
    <name evidence="14" type="ORF">LARSCL_LOCUS18491</name>
</gene>
<evidence type="ECO:0000256" key="3">
    <source>
        <dbReference type="ARBA" id="ARBA00004496"/>
    </source>
</evidence>
<accession>A0AAV2BCP5</accession>
<dbReference type="GO" id="GO:0005634">
    <property type="term" value="C:nucleus"/>
    <property type="evidence" value="ECO:0007669"/>
    <property type="project" value="UniProtKB-SubCell"/>
</dbReference>
<evidence type="ECO:0000313" key="14">
    <source>
        <dbReference type="EMBL" id="CAL1293966.1"/>
    </source>
</evidence>
<dbReference type="GO" id="GO:0004518">
    <property type="term" value="F:nuclease activity"/>
    <property type="evidence" value="ECO:0007669"/>
    <property type="project" value="UniProtKB-KW"/>
</dbReference>
<evidence type="ECO:0000256" key="10">
    <source>
        <dbReference type="ARBA" id="ARBA00023242"/>
    </source>
</evidence>
<evidence type="ECO:0000256" key="11">
    <source>
        <dbReference type="ARBA" id="ARBA00030126"/>
    </source>
</evidence>
<sequence>MDAIQNDEEFINNFRLTKALAFQLIEELKPFLEPKTTRKDALSTEIKVLCALNFFAFGSYQKKVGNDLPILMSQGSVSHSIREVSEAMSKNLLQKYVKFPDDQSAQKTVKEEFFKCCGLEGVLGIVDCTHVAIIAPSNDGYHHESNYVNIRGWHSINVQLVCDSNLRILNVVARFPGCTPDAFIWQSCNLKKAFDSGNKIHGDGWLLGDSGYTREPHLHSPFLTVSPGSAEEEYNSSHSRGRCVVERCNAVLKNRFRCLLKCRTLHYMPETACRIINACVILHNLCVEGEMKWEDFDLAEEDQLFDTVMH</sequence>
<dbReference type="AlphaFoldDB" id="A0AAV2BCP5"/>
<dbReference type="InterPro" id="IPR026103">
    <property type="entry name" value="HARBI1_animal"/>
</dbReference>
<dbReference type="PANTHER" id="PTHR22930">
    <property type="match status" value="1"/>
</dbReference>
<keyword evidence="15" id="KW-1185">Reference proteome</keyword>
<organism evidence="14 15">
    <name type="scientific">Larinioides sclopetarius</name>
    <dbReference type="NCBI Taxonomy" id="280406"/>
    <lineage>
        <taxon>Eukaryota</taxon>
        <taxon>Metazoa</taxon>
        <taxon>Ecdysozoa</taxon>
        <taxon>Arthropoda</taxon>
        <taxon>Chelicerata</taxon>
        <taxon>Arachnida</taxon>
        <taxon>Araneae</taxon>
        <taxon>Araneomorphae</taxon>
        <taxon>Entelegynae</taxon>
        <taxon>Araneoidea</taxon>
        <taxon>Araneidae</taxon>
        <taxon>Larinioides</taxon>
    </lineage>
</organism>
<dbReference type="PRINTS" id="PR02086">
    <property type="entry name" value="PUTNUCHARBI1"/>
</dbReference>
<evidence type="ECO:0000256" key="9">
    <source>
        <dbReference type="ARBA" id="ARBA00022801"/>
    </source>
</evidence>
<dbReference type="GO" id="GO:0046872">
    <property type="term" value="F:metal ion binding"/>
    <property type="evidence" value="ECO:0007669"/>
    <property type="project" value="UniProtKB-KW"/>
</dbReference>
<dbReference type="GO" id="GO:0005737">
    <property type="term" value="C:cytoplasm"/>
    <property type="evidence" value="ECO:0007669"/>
    <property type="project" value="UniProtKB-SubCell"/>
</dbReference>
<protein>
    <recommendedName>
        <fullName evidence="5">Putative nuclease HARBI1</fullName>
    </recommendedName>
    <alternativeName>
        <fullName evidence="11">Harbinger transposase-derived nuclease</fullName>
    </alternativeName>
</protein>
<dbReference type="Pfam" id="PF13359">
    <property type="entry name" value="DDE_Tnp_4"/>
    <property type="match status" value="1"/>
</dbReference>
<dbReference type="InterPro" id="IPR027806">
    <property type="entry name" value="HARBI1_dom"/>
</dbReference>
<dbReference type="InterPro" id="IPR045249">
    <property type="entry name" value="HARBI1-like"/>
</dbReference>
<evidence type="ECO:0000256" key="6">
    <source>
        <dbReference type="ARBA" id="ARBA00022490"/>
    </source>
</evidence>
<comment type="subcellular location">
    <subcellularLocation>
        <location evidence="3">Cytoplasm</location>
    </subcellularLocation>
    <subcellularLocation>
        <location evidence="2">Nucleus</location>
    </subcellularLocation>
</comment>
<keyword evidence="6" id="KW-0963">Cytoplasm</keyword>
<evidence type="ECO:0000259" key="13">
    <source>
        <dbReference type="Pfam" id="PF13359"/>
    </source>
</evidence>
<name>A0AAV2BCP5_9ARAC</name>
<keyword evidence="7" id="KW-0540">Nuclease</keyword>
<dbReference type="GO" id="GO:0016787">
    <property type="term" value="F:hydrolase activity"/>
    <property type="evidence" value="ECO:0007669"/>
    <property type="project" value="UniProtKB-KW"/>
</dbReference>
<dbReference type="EMBL" id="CAXIEN010000338">
    <property type="protein sequence ID" value="CAL1293966.1"/>
    <property type="molecule type" value="Genomic_DNA"/>
</dbReference>
<evidence type="ECO:0000256" key="8">
    <source>
        <dbReference type="ARBA" id="ARBA00022723"/>
    </source>
</evidence>
<comment type="caution">
    <text evidence="14">The sequence shown here is derived from an EMBL/GenBank/DDBJ whole genome shotgun (WGS) entry which is preliminary data.</text>
</comment>
<keyword evidence="9" id="KW-0378">Hydrolase</keyword>
<evidence type="ECO:0000256" key="7">
    <source>
        <dbReference type="ARBA" id="ARBA00022722"/>
    </source>
</evidence>
<evidence type="ECO:0000256" key="12">
    <source>
        <dbReference type="ARBA" id="ARBA00045850"/>
    </source>
</evidence>
<feature type="domain" description="DDE Tnp4" evidence="13">
    <location>
        <begin position="126"/>
        <end position="284"/>
    </location>
</feature>